<name>A0A660S7A8_UNCT6</name>
<dbReference type="FunFam" id="3.20.20.70:FF:000044">
    <property type="entry name" value="Deoxyribose-phosphate aldolase"/>
    <property type="match status" value="1"/>
</dbReference>
<comment type="subcellular location">
    <subcellularLocation>
        <location evidence="7">Cytoplasm</location>
    </subcellularLocation>
</comment>
<evidence type="ECO:0000256" key="2">
    <source>
        <dbReference type="ARBA" id="ARBA00022490"/>
    </source>
</evidence>
<dbReference type="InterPro" id="IPR002915">
    <property type="entry name" value="DeoC/FbaB/LacD_aldolase"/>
</dbReference>
<dbReference type="Proteomes" id="UP000282321">
    <property type="component" value="Unassembled WGS sequence"/>
</dbReference>
<keyword evidence="2 7" id="KW-0963">Cytoplasm</keyword>
<evidence type="ECO:0000256" key="3">
    <source>
        <dbReference type="ARBA" id="ARBA00023239"/>
    </source>
</evidence>
<dbReference type="GO" id="GO:0006018">
    <property type="term" value="P:2-deoxyribose 1-phosphate catabolic process"/>
    <property type="evidence" value="ECO:0007669"/>
    <property type="project" value="UniProtKB-UniRule"/>
</dbReference>
<comment type="similarity">
    <text evidence="1 7">Belongs to the DeoC/FbaB aldolase family. DeoC type 1 subfamily.</text>
</comment>
<dbReference type="Pfam" id="PF01791">
    <property type="entry name" value="DeoC"/>
    <property type="match status" value="1"/>
</dbReference>
<gene>
    <name evidence="7 8" type="primary">deoC</name>
    <name evidence="8" type="ORF">DRP44_05225</name>
</gene>
<protein>
    <recommendedName>
        <fullName evidence="7">Deoxyribose-phosphate aldolase</fullName>
        <shortName evidence="7">DERA</shortName>
        <ecNumber evidence="7">4.1.2.4</ecNumber>
    </recommendedName>
    <alternativeName>
        <fullName evidence="7">2-deoxy-D-ribose 5-phosphate aldolase</fullName>
    </alternativeName>
    <alternativeName>
        <fullName evidence="7">Phosphodeoxyriboaldolase</fullName>
        <shortName evidence="7">Deoxyriboaldolase</shortName>
    </alternativeName>
</protein>
<dbReference type="GO" id="GO:0009264">
    <property type="term" value="P:deoxyribonucleotide catabolic process"/>
    <property type="evidence" value="ECO:0007669"/>
    <property type="project" value="UniProtKB-UniRule"/>
</dbReference>
<evidence type="ECO:0000256" key="4">
    <source>
        <dbReference type="ARBA" id="ARBA00023270"/>
    </source>
</evidence>
<dbReference type="CDD" id="cd00959">
    <property type="entry name" value="DeoC"/>
    <property type="match status" value="1"/>
</dbReference>
<accession>A0A660S7A8</accession>
<feature type="active site" description="Proton donor/acceptor" evidence="7">
    <location>
        <position position="116"/>
    </location>
</feature>
<proteinExistence type="inferred from homology"/>
<evidence type="ECO:0000313" key="8">
    <source>
        <dbReference type="EMBL" id="RKX65931.1"/>
    </source>
</evidence>
<feature type="active site" description="Proton donor/acceptor" evidence="7">
    <location>
        <position position="205"/>
    </location>
</feature>
<dbReference type="SUPFAM" id="SSF51569">
    <property type="entry name" value="Aldolase"/>
    <property type="match status" value="1"/>
</dbReference>
<keyword evidence="3 7" id="KW-0456">Lyase</keyword>
<comment type="pathway">
    <text evidence="7">Carbohydrate degradation; 2-deoxy-D-ribose 1-phosphate degradation; D-glyceraldehyde 3-phosphate and acetaldehyde from 2-deoxy-alpha-D-ribose 1-phosphate: step 2/2.</text>
</comment>
<dbReference type="GO" id="GO:0005737">
    <property type="term" value="C:cytoplasm"/>
    <property type="evidence" value="ECO:0007669"/>
    <property type="project" value="UniProtKB-SubCell"/>
</dbReference>
<dbReference type="GO" id="GO:0016052">
    <property type="term" value="P:carbohydrate catabolic process"/>
    <property type="evidence" value="ECO:0007669"/>
    <property type="project" value="TreeGrafter"/>
</dbReference>
<comment type="catalytic activity">
    <reaction evidence="5 7">
        <text>2-deoxy-D-ribose 5-phosphate = D-glyceraldehyde 3-phosphate + acetaldehyde</text>
        <dbReference type="Rhea" id="RHEA:12821"/>
        <dbReference type="ChEBI" id="CHEBI:15343"/>
        <dbReference type="ChEBI" id="CHEBI:59776"/>
        <dbReference type="ChEBI" id="CHEBI:62877"/>
        <dbReference type="EC" id="4.1.2.4"/>
    </reaction>
</comment>
<sequence length="239" mass="25824">MTSDLLKSFNENYNELEHKFDDKKITRENIATYIDHTLLKPEATIGDIKKLCNEAKKYKFKAVCVNPYYVKFASRELKGTDIEIASVVGFPLGATAGENKITEAKRAIDEGASELDMVINIGALKDGDTGTMREEVEGVVSLGVITKVIIEICLLSDEEKVIATQIVKEAGASYVKTSTGFSKSGATLRDVALLKFIAGEEMKVKAAGGIRDFATAQAMIFAGADRIGASRSVNIVSGE</sequence>
<evidence type="ECO:0000256" key="1">
    <source>
        <dbReference type="ARBA" id="ARBA00010936"/>
    </source>
</evidence>
<dbReference type="NCBIfam" id="TIGR00126">
    <property type="entry name" value="deoC"/>
    <property type="match status" value="1"/>
</dbReference>
<comment type="caution">
    <text evidence="8">The sequence shown here is derived from an EMBL/GenBank/DDBJ whole genome shotgun (WGS) entry which is preliminary data.</text>
</comment>
<keyword evidence="4 7" id="KW-0704">Schiff base</keyword>
<dbReference type="UniPathway" id="UPA00002">
    <property type="reaction ID" value="UER00468"/>
</dbReference>
<organism evidence="8 9">
    <name type="scientific">candidate division TA06 bacterium</name>
    <dbReference type="NCBI Taxonomy" id="2250710"/>
    <lineage>
        <taxon>Bacteria</taxon>
        <taxon>Bacteria division TA06</taxon>
    </lineage>
</organism>
<evidence type="ECO:0000256" key="5">
    <source>
        <dbReference type="ARBA" id="ARBA00048791"/>
    </source>
</evidence>
<dbReference type="InterPro" id="IPR028581">
    <property type="entry name" value="DeoC_typeI"/>
</dbReference>
<dbReference type="EMBL" id="QNBC01000064">
    <property type="protein sequence ID" value="RKX65931.1"/>
    <property type="molecule type" value="Genomic_DNA"/>
</dbReference>
<dbReference type="InterPro" id="IPR011343">
    <property type="entry name" value="DeoC"/>
</dbReference>
<dbReference type="InterPro" id="IPR013785">
    <property type="entry name" value="Aldolase_TIM"/>
</dbReference>
<dbReference type="AlphaFoldDB" id="A0A660S7A8"/>
<dbReference type="Gene3D" id="3.20.20.70">
    <property type="entry name" value="Aldolase class I"/>
    <property type="match status" value="1"/>
</dbReference>
<evidence type="ECO:0000313" key="9">
    <source>
        <dbReference type="Proteomes" id="UP000282321"/>
    </source>
</evidence>
<dbReference type="PANTHER" id="PTHR10889">
    <property type="entry name" value="DEOXYRIBOSE-PHOSPHATE ALDOLASE"/>
    <property type="match status" value="1"/>
</dbReference>
<feature type="active site" description="Schiff-base intermediate with acetaldehyde" evidence="7">
    <location>
        <position position="176"/>
    </location>
</feature>
<comment type="function">
    <text evidence="6 7">Catalyzes a reversible aldol reaction between acetaldehyde and D-glyceraldehyde 3-phosphate to generate 2-deoxy-D-ribose 5-phosphate.</text>
</comment>
<dbReference type="HAMAP" id="MF_00114">
    <property type="entry name" value="DeoC_type1"/>
    <property type="match status" value="1"/>
</dbReference>
<dbReference type="EC" id="4.1.2.4" evidence="7"/>
<dbReference type="PIRSF" id="PIRSF001357">
    <property type="entry name" value="DeoC"/>
    <property type="match status" value="1"/>
</dbReference>
<evidence type="ECO:0000256" key="6">
    <source>
        <dbReference type="ARBA" id="ARBA00056337"/>
    </source>
</evidence>
<evidence type="ECO:0000256" key="7">
    <source>
        <dbReference type="HAMAP-Rule" id="MF_00114"/>
    </source>
</evidence>
<dbReference type="PANTHER" id="PTHR10889:SF1">
    <property type="entry name" value="DEOXYRIBOSE-PHOSPHATE ALDOLASE"/>
    <property type="match status" value="1"/>
</dbReference>
<reference evidence="8 9" key="1">
    <citation type="submission" date="2018-06" db="EMBL/GenBank/DDBJ databases">
        <title>Extensive metabolic versatility and redundancy in microbially diverse, dynamic hydrothermal sediments.</title>
        <authorList>
            <person name="Dombrowski N."/>
            <person name="Teske A."/>
            <person name="Baker B.J."/>
        </authorList>
    </citation>
    <scope>NUCLEOTIDE SEQUENCE [LARGE SCALE GENOMIC DNA]</scope>
    <source>
        <strain evidence="8">B35_G9</strain>
    </source>
</reference>
<dbReference type="GO" id="GO:0004139">
    <property type="term" value="F:deoxyribose-phosphate aldolase activity"/>
    <property type="evidence" value="ECO:0007669"/>
    <property type="project" value="UniProtKB-UniRule"/>
</dbReference>
<dbReference type="SMART" id="SM01133">
    <property type="entry name" value="DeoC"/>
    <property type="match status" value="1"/>
</dbReference>